<dbReference type="Gene3D" id="3.40.710.10">
    <property type="entry name" value="DD-peptidase/beta-lactamase superfamily"/>
    <property type="match status" value="1"/>
</dbReference>
<dbReference type="InterPro" id="IPR050491">
    <property type="entry name" value="AmpC-like"/>
</dbReference>
<evidence type="ECO:0000313" key="3">
    <source>
        <dbReference type="Proteomes" id="UP001232445"/>
    </source>
</evidence>
<dbReference type="Pfam" id="PF00144">
    <property type="entry name" value="Beta-lactamase"/>
    <property type="match status" value="1"/>
</dbReference>
<dbReference type="InterPro" id="IPR001466">
    <property type="entry name" value="Beta-lactam-related"/>
</dbReference>
<dbReference type="InterPro" id="IPR012338">
    <property type="entry name" value="Beta-lactam/transpept-like"/>
</dbReference>
<evidence type="ECO:0000313" key="2">
    <source>
        <dbReference type="EMBL" id="MDQ0339723.1"/>
    </source>
</evidence>
<dbReference type="PANTHER" id="PTHR46825:SF7">
    <property type="entry name" value="D-ALANYL-D-ALANINE CARBOXYPEPTIDASE"/>
    <property type="match status" value="1"/>
</dbReference>
<proteinExistence type="predicted"/>
<evidence type="ECO:0000259" key="1">
    <source>
        <dbReference type="Pfam" id="PF00144"/>
    </source>
</evidence>
<dbReference type="SUPFAM" id="SSF56601">
    <property type="entry name" value="beta-lactamase/transpeptidase-like"/>
    <property type="match status" value="1"/>
</dbReference>
<organism evidence="2 3">
    <name type="scientific">Caldalkalibacillus uzonensis</name>
    <dbReference type="NCBI Taxonomy" id="353224"/>
    <lineage>
        <taxon>Bacteria</taxon>
        <taxon>Bacillati</taxon>
        <taxon>Bacillota</taxon>
        <taxon>Bacilli</taxon>
        <taxon>Bacillales</taxon>
        <taxon>Bacillaceae</taxon>
        <taxon>Caldalkalibacillus</taxon>
    </lineage>
</organism>
<name>A0ABU0CUD9_9BACI</name>
<keyword evidence="3" id="KW-1185">Reference proteome</keyword>
<sequence length="351" mass="40427">MKSRLNQEMLDELVAHTAKKPNIFGVVMCVEKGDDSMELVSAAGNMHTDDLYFIASVTKMYVTTVLFKLRAQRYLQLEDPISKYLPKDMTERIHVLNGIDYTHQITIKHLVSNTSGIPDYFSSDVFKNLVNGEDQSWNVEKTLQVIKNKKPRFSPGQKRKAQYSDTNFQLLGKIIEVVTGESLSSVYQRLIFDELCLEKTHVFDHKEPRNEQPISMYYKSKRLDLPLYISSIPAEGGVVSTAKETMRFLRAYFDGHLFPREELQELQQWNLLFAPSLSFYGLGLAIQPLFLPDFIRKSGLMGHWGQTGAFAFYHPPTDLYFTGTVNQLTGHFHAIRLMSKIIRKERVRENE</sequence>
<reference evidence="2 3" key="1">
    <citation type="submission" date="2023-07" db="EMBL/GenBank/DDBJ databases">
        <title>Genomic Encyclopedia of Type Strains, Phase IV (KMG-IV): sequencing the most valuable type-strain genomes for metagenomic binning, comparative biology and taxonomic classification.</title>
        <authorList>
            <person name="Goeker M."/>
        </authorList>
    </citation>
    <scope>NUCLEOTIDE SEQUENCE [LARGE SCALE GENOMIC DNA]</scope>
    <source>
        <strain evidence="2 3">DSM 17740</strain>
    </source>
</reference>
<dbReference type="EMBL" id="JAUSUQ010000009">
    <property type="protein sequence ID" value="MDQ0339723.1"/>
    <property type="molecule type" value="Genomic_DNA"/>
</dbReference>
<gene>
    <name evidence="2" type="ORF">J2S00_002516</name>
</gene>
<comment type="caution">
    <text evidence="2">The sequence shown here is derived from an EMBL/GenBank/DDBJ whole genome shotgun (WGS) entry which is preliminary data.</text>
</comment>
<protein>
    <submittedName>
        <fullName evidence="2">CubicO group peptidase (Beta-lactamase class C family)</fullName>
    </submittedName>
</protein>
<dbReference type="PANTHER" id="PTHR46825">
    <property type="entry name" value="D-ALANYL-D-ALANINE-CARBOXYPEPTIDASE/ENDOPEPTIDASE AMPH"/>
    <property type="match status" value="1"/>
</dbReference>
<accession>A0ABU0CUD9</accession>
<dbReference type="Proteomes" id="UP001232445">
    <property type="component" value="Unassembled WGS sequence"/>
</dbReference>
<feature type="domain" description="Beta-lactamase-related" evidence="1">
    <location>
        <begin position="10"/>
        <end position="331"/>
    </location>
</feature>